<gene>
    <name evidence="3" type="ORF">BGTH12_LOCUS2405</name>
</gene>
<name>A0A9W4D325_BLUGR</name>
<accession>A0A9W4D325</accession>
<feature type="signal peptide" evidence="2">
    <location>
        <begin position="1"/>
        <end position="18"/>
    </location>
</feature>
<reference evidence="3" key="1">
    <citation type="submission" date="2020-10" db="EMBL/GenBank/DDBJ databases">
        <authorList>
            <person name="Muller C M."/>
        </authorList>
    </citation>
    <scope>NUCLEOTIDE SEQUENCE</scope>
    <source>
        <strain evidence="3">THUN-12</strain>
    </source>
</reference>
<evidence type="ECO:0000313" key="4">
    <source>
        <dbReference type="Proteomes" id="UP000683417"/>
    </source>
</evidence>
<sequence>MKLLSIAAVAFLAEASVSIHITEPNEALLSEPKLPILDSNFGMNCYSENTYGPSKIKSAAAKAYSKTHGGLDGLERCTFDRFPGETLFLHRIGSDYVSNLGLAQHYIMINSAGQFLAGMLEYELYGNLVHIICQFTHYTTFSSYEDSRRLRTQGDELHYASRYGQASQQPPIGSRRGSHRG</sequence>
<proteinExistence type="predicted"/>
<evidence type="ECO:0000256" key="2">
    <source>
        <dbReference type="SAM" id="SignalP"/>
    </source>
</evidence>
<dbReference type="EMBL" id="CAJHIT010000004">
    <property type="protein sequence ID" value="CAD6501047.1"/>
    <property type="molecule type" value="Genomic_DNA"/>
</dbReference>
<keyword evidence="2" id="KW-0732">Signal</keyword>
<organism evidence="3 4">
    <name type="scientific">Blumeria graminis f. sp. triticale</name>
    <dbReference type="NCBI Taxonomy" id="1689686"/>
    <lineage>
        <taxon>Eukaryota</taxon>
        <taxon>Fungi</taxon>
        <taxon>Dikarya</taxon>
        <taxon>Ascomycota</taxon>
        <taxon>Pezizomycotina</taxon>
        <taxon>Leotiomycetes</taxon>
        <taxon>Erysiphales</taxon>
        <taxon>Erysiphaceae</taxon>
        <taxon>Blumeria</taxon>
    </lineage>
</organism>
<protein>
    <submittedName>
        <fullName evidence="3">BgTH12-06747</fullName>
    </submittedName>
</protein>
<feature type="chain" id="PRO_5040999448" evidence="2">
    <location>
        <begin position="19"/>
        <end position="181"/>
    </location>
</feature>
<comment type="caution">
    <text evidence="3">The sequence shown here is derived from an EMBL/GenBank/DDBJ whole genome shotgun (WGS) entry which is preliminary data.</text>
</comment>
<feature type="region of interest" description="Disordered" evidence="1">
    <location>
        <begin position="160"/>
        <end position="181"/>
    </location>
</feature>
<dbReference type="Proteomes" id="UP000683417">
    <property type="component" value="Unassembled WGS sequence"/>
</dbReference>
<evidence type="ECO:0000313" key="3">
    <source>
        <dbReference type="EMBL" id="CAD6501047.1"/>
    </source>
</evidence>
<evidence type="ECO:0000256" key="1">
    <source>
        <dbReference type="SAM" id="MobiDB-lite"/>
    </source>
</evidence>
<dbReference type="AlphaFoldDB" id="A0A9W4D325"/>